<sequence length="438" mass="48736">MAMPPLPPEPPGLLLRRWRPAAHPSIRPAPPRPRTRRRRRRPHQRPARRPAAPHPRPPRLRPRRRPDRPALPPVARALDPPPRARPPRGRIEPGSLDAVLADVVARFGPQARPQPPLSLVDVRRHQVFSSAQIASLFNAAAALQPANLVVCVTASRPGVVGLPRLDRTKSVALGLPHGVHLVLPQEPDVDLPALESLSLGRYDDMVTLRLDRFSALRSLAVSDWRRDSIVISLPFLEELVLVANVQLRRVCITAPRLNKLAFHARAGVPGNFSLQYLAPKVEDLSWQCAVCTNYYGYASHVIVTFGHIWTLMMVTIKTSEPQGKLQHTPGSNMYTLSLDISERQVSNGSAPAWGLYLDKETEGGPAYTSGVRGEDYDIDMLKVILRSAAMLERVAFTISLKSEQRIRRFSRKIHSILKAHPSVECKIYRCSGELVLSA</sequence>
<proteinExistence type="predicted"/>
<name>A0A835FHT4_9POAL</name>
<feature type="region of interest" description="Disordered" evidence="1">
    <location>
        <begin position="1"/>
        <end position="93"/>
    </location>
</feature>
<evidence type="ECO:0000313" key="2">
    <source>
        <dbReference type="EMBL" id="KAF8759192.1"/>
    </source>
</evidence>
<dbReference type="EMBL" id="JACEFO010000718">
    <property type="protein sequence ID" value="KAF8759192.1"/>
    <property type="molecule type" value="Genomic_DNA"/>
</dbReference>
<keyword evidence="3" id="KW-1185">Reference proteome</keyword>
<feature type="compositionally biased region" description="Basic residues" evidence="1">
    <location>
        <begin position="56"/>
        <end position="66"/>
    </location>
</feature>
<protein>
    <submittedName>
        <fullName evidence="2">Uncharacterized protein</fullName>
    </submittedName>
</protein>
<reference evidence="2" key="1">
    <citation type="submission" date="2020-07" db="EMBL/GenBank/DDBJ databases">
        <title>Genome sequence and genetic diversity analysis of an under-domesticated orphan crop, white fonio (Digitaria exilis).</title>
        <authorList>
            <person name="Bennetzen J.L."/>
            <person name="Chen S."/>
            <person name="Ma X."/>
            <person name="Wang X."/>
            <person name="Yssel A.E.J."/>
            <person name="Chaluvadi S.R."/>
            <person name="Johnson M."/>
            <person name="Gangashetty P."/>
            <person name="Hamidou F."/>
            <person name="Sanogo M.D."/>
            <person name="Zwaenepoel A."/>
            <person name="Wallace J."/>
            <person name="Van De Peer Y."/>
            <person name="Van Deynze A."/>
        </authorList>
    </citation>
    <scope>NUCLEOTIDE SEQUENCE</scope>
    <source>
        <tissue evidence="2">Leaves</tissue>
    </source>
</reference>
<evidence type="ECO:0000256" key="1">
    <source>
        <dbReference type="SAM" id="MobiDB-lite"/>
    </source>
</evidence>
<organism evidence="2 3">
    <name type="scientific">Digitaria exilis</name>
    <dbReference type="NCBI Taxonomy" id="1010633"/>
    <lineage>
        <taxon>Eukaryota</taxon>
        <taxon>Viridiplantae</taxon>
        <taxon>Streptophyta</taxon>
        <taxon>Embryophyta</taxon>
        <taxon>Tracheophyta</taxon>
        <taxon>Spermatophyta</taxon>
        <taxon>Magnoliopsida</taxon>
        <taxon>Liliopsida</taxon>
        <taxon>Poales</taxon>
        <taxon>Poaceae</taxon>
        <taxon>PACMAD clade</taxon>
        <taxon>Panicoideae</taxon>
        <taxon>Panicodae</taxon>
        <taxon>Paniceae</taxon>
        <taxon>Anthephorinae</taxon>
        <taxon>Digitaria</taxon>
    </lineage>
</organism>
<dbReference type="Proteomes" id="UP000636709">
    <property type="component" value="Unassembled WGS sequence"/>
</dbReference>
<accession>A0A835FHT4</accession>
<gene>
    <name evidence="2" type="ORF">HU200_010220</name>
</gene>
<feature type="compositionally biased region" description="Basic residues" evidence="1">
    <location>
        <begin position="33"/>
        <end position="48"/>
    </location>
</feature>
<dbReference type="OrthoDB" id="690108at2759"/>
<evidence type="ECO:0000313" key="3">
    <source>
        <dbReference type="Proteomes" id="UP000636709"/>
    </source>
</evidence>
<feature type="compositionally biased region" description="Pro residues" evidence="1">
    <location>
        <begin position="1"/>
        <end position="11"/>
    </location>
</feature>
<dbReference type="AlphaFoldDB" id="A0A835FHT4"/>
<comment type="caution">
    <text evidence="2">The sequence shown here is derived from an EMBL/GenBank/DDBJ whole genome shotgun (WGS) entry which is preliminary data.</text>
</comment>